<protein>
    <submittedName>
        <fullName evidence="3">Uncharacterized protein</fullName>
    </submittedName>
</protein>
<dbReference type="GO" id="GO:0030424">
    <property type="term" value="C:axon"/>
    <property type="evidence" value="ECO:0007669"/>
    <property type="project" value="TreeGrafter"/>
</dbReference>
<dbReference type="PANTHER" id="PTHR11878">
    <property type="entry name" value="SODIUM/CALCIUM EXCHANGER"/>
    <property type="match status" value="1"/>
</dbReference>
<gene>
    <name evidence="3" type="ORF">CUNI_LOCUS2592</name>
</gene>
<dbReference type="Proteomes" id="UP000678393">
    <property type="component" value="Unassembled WGS sequence"/>
</dbReference>
<keyword evidence="4" id="KW-1185">Reference proteome</keyword>
<evidence type="ECO:0000256" key="1">
    <source>
        <dbReference type="ARBA" id="ARBA00023065"/>
    </source>
</evidence>
<accession>A0A8S3YJT6</accession>
<reference evidence="3" key="1">
    <citation type="submission" date="2021-04" db="EMBL/GenBank/DDBJ databases">
        <authorList>
            <consortium name="Molecular Ecology Group"/>
        </authorList>
    </citation>
    <scope>NUCLEOTIDE SEQUENCE</scope>
</reference>
<name>A0A8S3YJT6_9EUPU</name>
<keyword evidence="2" id="KW-0472">Membrane</keyword>
<dbReference type="InterPro" id="IPR051171">
    <property type="entry name" value="CaCA"/>
</dbReference>
<feature type="transmembrane region" description="Helical" evidence="2">
    <location>
        <begin position="51"/>
        <end position="70"/>
    </location>
</feature>
<proteinExistence type="predicted"/>
<evidence type="ECO:0000313" key="4">
    <source>
        <dbReference type="Proteomes" id="UP000678393"/>
    </source>
</evidence>
<keyword evidence="1" id="KW-0406">Ion transport</keyword>
<feature type="non-terminal residue" evidence="3">
    <location>
        <position position="1"/>
    </location>
</feature>
<evidence type="ECO:0000256" key="2">
    <source>
        <dbReference type="SAM" id="Phobius"/>
    </source>
</evidence>
<dbReference type="PANTHER" id="PTHR11878:SF65">
    <property type="entry name" value="NA_CA-EXCHANGE PROTEIN, ISOFORM G"/>
    <property type="match status" value="1"/>
</dbReference>
<sequence length="80" mass="8631">GKQFVYPTGALALSVTLFTICAAVVITMLLCRRALDAFGKAELGGPTLQKYLTAGVAMFLWVFYVILSSLQAQGIIDARF</sequence>
<dbReference type="GO" id="GO:0042383">
    <property type="term" value="C:sarcolemma"/>
    <property type="evidence" value="ECO:0007669"/>
    <property type="project" value="TreeGrafter"/>
</dbReference>
<keyword evidence="1" id="KW-0813">Transport</keyword>
<keyword evidence="2" id="KW-0812">Transmembrane</keyword>
<keyword evidence="2" id="KW-1133">Transmembrane helix</keyword>
<dbReference type="AlphaFoldDB" id="A0A8S3YJT6"/>
<dbReference type="OrthoDB" id="418484at2759"/>
<dbReference type="EMBL" id="CAJHNH020000336">
    <property type="protein sequence ID" value="CAG5117034.1"/>
    <property type="molecule type" value="Genomic_DNA"/>
</dbReference>
<dbReference type="GO" id="GO:0098703">
    <property type="term" value="P:calcium ion import across plasma membrane"/>
    <property type="evidence" value="ECO:0007669"/>
    <property type="project" value="TreeGrafter"/>
</dbReference>
<dbReference type="GO" id="GO:0005432">
    <property type="term" value="F:calcium:sodium antiporter activity"/>
    <property type="evidence" value="ECO:0007669"/>
    <property type="project" value="TreeGrafter"/>
</dbReference>
<feature type="transmembrane region" description="Helical" evidence="2">
    <location>
        <begin position="6"/>
        <end position="30"/>
    </location>
</feature>
<evidence type="ECO:0000313" key="3">
    <source>
        <dbReference type="EMBL" id="CAG5117034.1"/>
    </source>
</evidence>
<organism evidence="3 4">
    <name type="scientific">Candidula unifasciata</name>
    <dbReference type="NCBI Taxonomy" id="100452"/>
    <lineage>
        <taxon>Eukaryota</taxon>
        <taxon>Metazoa</taxon>
        <taxon>Spiralia</taxon>
        <taxon>Lophotrochozoa</taxon>
        <taxon>Mollusca</taxon>
        <taxon>Gastropoda</taxon>
        <taxon>Heterobranchia</taxon>
        <taxon>Euthyneura</taxon>
        <taxon>Panpulmonata</taxon>
        <taxon>Eupulmonata</taxon>
        <taxon>Stylommatophora</taxon>
        <taxon>Helicina</taxon>
        <taxon>Helicoidea</taxon>
        <taxon>Geomitridae</taxon>
        <taxon>Candidula</taxon>
    </lineage>
</organism>
<comment type="caution">
    <text evidence="3">The sequence shown here is derived from an EMBL/GenBank/DDBJ whole genome shotgun (WGS) entry which is preliminary data.</text>
</comment>
<dbReference type="GO" id="GO:0098794">
    <property type="term" value="C:postsynapse"/>
    <property type="evidence" value="ECO:0007669"/>
    <property type="project" value="TreeGrafter"/>
</dbReference>